<dbReference type="InterPro" id="IPR029058">
    <property type="entry name" value="AB_hydrolase_fold"/>
</dbReference>
<dbReference type="RefSeq" id="WP_184132391.1">
    <property type="nucleotide sequence ID" value="NZ_JACHKT010000007.1"/>
</dbReference>
<dbReference type="Proteomes" id="UP000524404">
    <property type="component" value="Unassembled WGS sequence"/>
</dbReference>
<accession>A0A841EHW1</accession>
<dbReference type="EMBL" id="JACHKT010000007">
    <property type="protein sequence ID" value="MBB6002755.1"/>
    <property type="molecule type" value="Genomic_DNA"/>
</dbReference>
<gene>
    <name evidence="1" type="ORF">HNP25_001407</name>
</gene>
<reference evidence="1 2" key="1">
    <citation type="submission" date="2020-08" db="EMBL/GenBank/DDBJ databases">
        <title>Functional genomics of gut bacteria from endangered species of beetles.</title>
        <authorList>
            <person name="Carlos-Shanley C."/>
        </authorList>
    </citation>
    <scope>NUCLEOTIDE SEQUENCE [LARGE SCALE GENOMIC DNA]</scope>
    <source>
        <strain evidence="1 2">S00070</strain>
    </source>
</reference>
<evidence type="ECO:0000313" key="2">
    <source>
        <dbReference type="Proteomes" id="UP000524404"/>
    </source>
</evidence>
<sequence length="503" mass="57354">MGKLIVVFVHGWSVTNLDTYGELPIRLHNDAKAEGFDIQVEEIFLGQYISFHDEVRLKDISRAFQTAVSEKLNAEITAGERFVCITHSTGGPVIRDWWERFFRKKEKSCPMSHLIMLAPANFGSALAQLGKGRVGRLKAWFSAVEPGQGVLDWLELGSSEAWKLNKSWIESDENEIKPENVFPFVLIGQSIDRKLYDNLNAYTGELGSDGVVRVAAANLQSSYVKLKQPYPTNERPINTGDFEIETYKQSPKIPLRIIKGKSHSGHEMGIMNSVKEKDNDKVTSQETLKAILDCIKVKTKADYDKLYKQFEKETKEVLKEEQLETVSSFFTSKRYFIHDQYCMVIFRVIDTEGNPVKDFDLLISAGDENNPNHLPEGFFQDRQKNKNNPENITYYLNYDILKGIAAIKDGKKDVRPKQKGIDKLGLKIVPRPSDGFVYYAPCEIKADQTMFDYVLKPNSTTLVEIELQRIVSKEVFRMNPMNDLPNDGDFKHVKPGDEILTEM</sequence>
<protein>
    <recommendedName>
        <fullName evidence="3">Phospholipase</fullName>
    </recommendedName>
</protein>
<organism evidence="1 2">
    <name type="scientific">Arcicella rosea</name>
    <dbReference type="NCBI Taxonomy" id="502909"/>
    <lineage>
        <taxon>Bacteria</taxon>
        <taxon>Pseudomonadati</taxon>
        <taxon>Bacteroidota</taxon>
        <taxon>Cytophagia</taxon>
        <taxon>Cytophagales</taxon>
        <taxon>Flectobacillaceae</taxon>
        <taxon>Arcicella</taxon>
    </lineage>
</organism>
<evidence type="ECO:0000313" key="1">
    <source>
        <dbReference type="EMBL" id="MBB6002755.1"/>
    </source>
</evidence>
<proteinExistence type="predicted"/>
<dbReference type="SUPFAM" id="SSF53474">
    <property type="entry name" value="alpha/beta-Hydrolases"/>
    <property type="match status" value="1"/>
</dbReference>
<comment type="caution">
    <text evidence="1">The sequence shown here is derived from an EMBL/GenBank/DDBJ whole genome shotgun (WGS) entry which is preliminary data.</text>
</comment>
<dbReference type="Gene3D" id="3.40.50.1820">
    <property type="entry name" value="alpha/beta hydrolase"/>
    <property type="match status" value="1"/>
</dbReference>
<name>A0A841EHW1_9BACT</name>
<evidence type="ECO:0008006" key="3">
    <source>
        <dbReference type="Google" id="ProtNLM"/>
    </source>
</evidence>
<keyword evidence="2" id="KW-1185">Reference proteome</keyword>
<dbReference type="AlphaFoldDB" id="A0A841EHW1"/>